<evidence type="ECO:0000256" key="8">
    <source>
        <dbReference type="ARBA" id="ARBA00038944"/>
    </source>
</evidence>
<evidence type="ECO:0000256" key="1">
    <source>
        <dbReference type="ARBA" id="ARBA00010876"/>
    </source>
</evidence>
<evidence type="ECO:0000256" key="4">
    <source>
        <dbReference type="ARBA" id="ARBA00023235"/>
    </source>
</evidence>
<evidence type="ECO:0000256" key="11">
    <source>
        <dbReference type="ARBA" id="ARBA00041266"/>
    </source>
</evidence>
<dbReference type="Gene3D" id="3.30.2350.10">
    <property type="entry name" value="Pseudouridine synthase"/>
    <property type="match status" value="1"/>
</dbReference>
<dbReference type="GO" id="GO:0160142">
    <property type="term" value="F:23S rRNA pseudouridine(746) synthase activity"/>
    <property type="evidence" value="ECO:0007669"/>
    <property type="project" value="UniProtKB-EC"/>
</dbReference>
<comment type="similarity">
    <text evidence="1">Belongs to the pseudouridine synthase RluA family.</text>
</comment>
<evidence type="ECO:0000256" key="10">
    <source>
        <dbReference type="ARBA" id="ARBA00039988"/>
    </source>
</evidence>
<dbReference type="GO" id="GO:0008033">
    <property type="term" value="P:tRNA processing"/>
    <property type="evidence" value="ECO:0007669"/>
    <property type="project" value="UniProtKB-KW"/>
</dbReference>
<dbReference type="Proteomes" id="UP000286947">
    <property type="component" value="Unassembled WGS sequence"/>
</dbReference>
<comment type="caution">
    <text evidence="17">The sequence shown here is derived from an EMBL/GenBank/DDBJ whole genome shotgun (WGS) entry which is preliminary data.</text>
</comment>
<protein>
    <recommendedName>
        <fullName evidence="10">Dual-specificity RNA pseudouridine synthase RluA</fullName>
        <ecNumber evidence="8">5.4.99.28</ecNumber>
        <ecNumber evidence="9">5.4.99.29</ecNumber>
    </recommendedName>
    <alternativeName>
        <fullName evidence="11">23S rRNA pseudouridine(746) synthase</fullName>
    </alternativeName>
    <alternativeName>
        <fullName evidence="14">Ribosomal large subunit pseudouridine synthase A</fullName>
    </alternativeName>
    <alternativeName>
        <fullName evidence="13">rRNA pseudouridylate synthase A</fullName>
    </alternativeName>
    <alternativeName>
        <fullName evidence="15">rRNA-uridine isomerase A</fullName>
    </alternativeName>
    <alternativeName>
        <fullName evidence="12">tRNA pseudouridine(32) synthase</fullName>
    </alternativeName>
</protein>
<dbReference type="EC" id="5.4.99.29" evidence="9"/>
<dbReference type="PANTHER" id="PTHR21600">
    <property type="entry name" value="MITOCHONDRIAL RNA PSEUDOURIDINE SYNTHASE"/>
    <property type="match status" value="1"/>
</dbReference>
<dbReference type="InterPro" id="IPR006224">
    <property type="entry name" value="PsdUridine_synth_RluA-like_CS"/>
</dbReference>
<dbReference type="EMBL" id="PQSP01000001">
    <property type="protein sequence ID" value="RUS67684.1"/>
    <property type="molecule type" value="Genomic_DNA"/>
</dbReference>
<gene>
    <name evidence="17" type="primary">rluA</name>
    <name evidence="17" type="ORF">CUZ56_00160</name>
</gene>
<dbReference type="InterPro" id="IPR020103">
    <property type="entry name" value="PsdUridine_synth_cat_dom_sf"/>
</dbReference>
<dbReference type="SUPFAM" id="SSF55120">
    <property type="entry name" value="Pseudouridine synthase"/>
    <property type="match status" value="1"/>
</dbReference>
<dbReference type="EC" id="5.4.99.28" evidence="8"/>
<evidence type="ECO:0000256" key="9">
    <source>
        <dbReference type="ARBA" id="ARBA00038945"/>
    </source>
</evidence>
<dbReference type="GO" id="GO:0003723">
    <property type="term" value="F:RNA binding"/>
    <property type="evidence" value="ECO:0007669"/>
    <property type="project" value="InterPro"/>
</dbReference>
<evidence type="ECO:0000256" key="14">
    <source>
        <dbReference type="ARBA" id="ARBA00042883"/>
    </source>
</evidence>
<dbReference type="GO" id="GO:0000455">
    <property type="term" value="P:enzyme-directed rRNA pseudouridine synthesis"/>
    <property type="evidence" value="ECO:0007669"/>
    <property type="project" value="TreeGrafter"/>
</dbReference>
<keyword evidence="3" id="KW-0819">tRNA processing</keyword>
<evidence type="ECO:0000313" key="18">
    <source>
        <dbReference type="Proteomes" id="UP000286947"/>
    </source>
</evidence>
<dbReference type="PANTHER" id="PTHR21600:SF91">
    <property type="entry name" value="DUAL-SPECIFICITY RNA PSEUDOURIDINE SYNTHASE RLUA"/>
    <property type="match status" value="1"/>
</dbReference>
<evidence type="ECO:0000256" key="12">
    <source>
        <dbReference type="ARBA" id="ARBA00042372"/>
    </source>
</evidence>
<organism evidence="17 18">
    <name type="scientific">Saezia sanguinis</name>
    <dbReference type="NCBI Taxonomy" id="1965230"/>
    <lineage>
        <taxon>Bacteria</taxon>
        <taxon>Pseudomonadati</taxon>
        <taxon>Pseudomonadota</taxon>
        <taxon>Betaproteobacteria</taxon>
        <taxon>Burkholderiales</taxon>
        <taxon>Saeziaceae</taxon>
        <taxon>Saezia</taxon>
    </lineage>
</organism>
<feature type="domain" description="Pseudouridine synthase RsuA/RluA-like" evidence="16">
    <location>
        <begin position="16"/>
        <end position="163"/>
    </location>
</feature>
<dbReference type="Pfam" id="PF00849">
    <property type="entry name" value="PseudoU_synth_2"/>
    <property type="match status" value="1"/>
</dbReference>
<keyword evidence="4 17" id="KW-0413">Isomerase</keyword>
<evidence type="ECO:0000256" key="6">
    <source>
        <dbReference type="ARBA" id="ARBA00036916"/>
    </source>
</evidence>
<dbReference type="InterPro" id="IPR050188">
    <property type="entry name" value="RluA_PseudoU_synthase"/>
</dbReference>
<comment type="catalytic activity">
    <reaction evidence="6">
        <text>uridine(746) in 23S rRNA = pseudouridine(746) in 23S rRNA</text>
        <dbReference type="Rhea" id="RHEA:42548"/>
        <dbReference type="Rhea" id="RHEA-COMP:10109"/>
        <dbReference type="Rhea" id="RHEA-COMP:10110"/>
        <dbReference type="ChEBI" id="CHEBI:65314"/>
        <dbReference type="ChEBI" id="CHEBI:65315"/>
        <dbReference type="EC" id="5.4.99.29"/>
    </reaction>
</comment>
<sequence>MHMTSVPVIIYSDEQLLILHKTAGLLCVPGRDESQPHLAGLVQTLFPNALTVHRLDQATSGLVVMARNAVVQRQLSMAFAERQVEKTYLTKVAGSPADHQGEINLPLQKDWPNRPRQIVSHLHGKPSLTRWEVIQRSPGHHFSTLKLMPHTGRSHQLRVHLAAIGHPILGDTLYAPPEYAYAYPRLMLHAWRLAFVHPVTRQNMQFEALAEF</sequence>
<reference evidence="17 18" key="1">
    <citation type="submission" date="2018-01" db="EMBL/GenBank/DDBJ databases">
        <title>Saezia sanguinis gen. nov., sp. nov., in the order Burkholderiales isolated from human blood.</title>
        <authorList>
            <person name="Medina-Pascual M.J."/>
            <person name="Valdezate S."/>
            <person name="Monzon S."/>
            <person name="Cuesta I."/>
            <person name="Carrasco G."/>
            <person name="Villalon P."/>
            <person name="Saez-Nieto J.A."/>
        </authorList>
    </citation>
    <scope>NUCLEOTIDE SEQUENCE [LARGE SCALE GENOMIC DNA]</scope>
    <source>
        <strain evidence="17 18">CNM695-12</strain>
    </source>
</reference>
<evidence type="ECO:0000259" key="16">
    <source>
        <dbReference type="Pfam" id="PF00849"/>
    </source>
</evidence>
<proteinExistence type="inferred from homology"/>
<keyword evidence="18" id="KW-1185">Reference proteome</keyword>
<evidence type="ECO:0000256" key="5">
    <source>
        <dbReference type="ARBA" id="ARBA00036184"/>
    </source>
</evidence>
<dbReference type="InterPro" id="IPR006145">
    <property type="entry name" value="PsdUridine_synth_RsuA/RluA"/>
</dbReference>
<evidence type="ECO:0000256" key="7">
    <source>
        <dbReference type="ARBA" id="ARBA00037305"/>
    </source>
</evidence>
<dbReference type="RefSeq" id="WP_239441927.1">
    <property type="nucleotide sequence ID" value="NZ_PQSP01000001.1"/>
</dbReference>
<comment type="catalytic activity">
    <reaction evidence="5">
        <text>uridine(32) in tRNA = pseudouridine(32) in tRNA</text>
        <dbReference type="Rhea" id="RHEA:42544"/>
        <dbReference type="Rhea" id="RHEA-COMP:10107"/>
        <dbReference type="Rhea" id="RHEA-COMP:10108"/>
        <dbReference type="ChEBI" id="CHEBI:65314"/>
        <dbReference type="ChEBI" id="CHEBI:65315"/>
        <dbReference type="EC" id="5.4.99.28"/>
    </reaction>
</comment>
<evidence type="ECO:0000313" key="17">
    <source>
        <dbReference type="EMBL" id="RUS67684.1"/>
    </source>
</evidence>
<name>A0A433SGA8_9BURK</name>
<comment type="function">
    <text evidence="7">Dual specificity enzyme that catalyzes the synthesis of pseudouridine from uracil-746 in 23S ribosomal RNA and from uracil-32 in the anticodon stem and loop of transfer RNAs.</text>
</comment>
<dbReference type="GO" id="GO:0160151">
    <property type="term" value="F:tRNA pseudouridine(32) synthase activity"/>
    <property type="evidence" value="ECO:0007669"/>
    <property type="project" value="UniProtKB-EC"/>
</dbReference>
<evidence type="ECO:0000256" key="13">
    <source>
        <dbReference type="ARBA" id="ARBA00042844"/>
    </source>
</evidence>
<accession>A0A433SGA8</accession>
<evidence type="ECO:0000256" key="2">
    <source>
        <dbReference type="ARBA" id="ARBA00022552"/>
    </source>
</evidence>
<dbReference type="CDD" id="cd02869">
    <property type="entry name" value="PseudoU_synth_RluA_like"/>
    <property type="match status" value="1"/>
</dbReference>
<dbReference type="PROSITE" id="PS01129">
    <property type="entry name" value="PSI_RLU"/>
    <property type="match status" value="1"/>
</dbReference>
<keyword evidence="2" id="KW-0698">rRNA processing</keyword>
<evidence type="ECO:0000256" key="15">
    <source>
        <dbReference type="ARBA" id="ARBA00043143"/>
    </source>
</evidence>
<dbReference type="AlphaFoldDB" id="A0A433SGA8"/>
<evidence type="ECO:0000256" key="3">
    <source>
        <dbReference type="ARBA" id="ARBA00022694"/>
    </source>
</evidence>